<evidence type="ECO:0000256" key="1">
    <source>
        <dbReference type="SAM" id="Phobius"/>
    </source>
</evidence>
<feature type="transmembrane region" description="Helical" evidence="1">
    <location>
        <begin position="58"/>
        <end position="78"/>
    </location>
</feature>
<evidence type="ECO:0000313" key="2">
    <source>
        <dbReference type="EMBL" id="MDA5107116.1"/>
    </source>
</evidence>
<proteinExistence type="predicted"/>
<dbReference type="InterPro" id="IPR038750">
    <property type="entry name" value="YczE/YyaS-like"/>
</dbReference>
<dbReference type="EMBL" id="JAPYYP010000002">
    <property type="protein sequence ID" value="MDA5107116.1"/>
    <property type="molecule type" value="Genomic_DNA"/>
</dbReference>
<gene>
    <name evidence="2" type="ORF">O3V59_01965</name>
</gene>
<accession>A0A9X3Z1V7</accession>
<keyword evidence="3" id="KW-1185">Reference proteome</keyword>
<keyword evidence="1" id="KW-0812">Transmembrane</keyword>
<dbReference type="AlphaFoldDB" id="A0A9X3Z1V7"/>
<comment type="caution">
    <text evidence="2">The sequence shown here is derived from an EMBL/GenBank/DDBJ whole genome shotgun (WGS) entry which is preliminary data.</text>
</comment>
<name>A0A9X3Z1V7_9BACL</name>
<dbReference type="RefSeq" id="WP_271139375.1">
    <property type="nucleotide sequence ID" value="NZ_JAPYYP010000002.1"/>
</dbReference>
<evidence type="ECO:0000313" key="3">
    <source>
        <dbReference type="Proteomes" id="UP001151071"/>
    </source>
</evidence>
<dbReference type="Pfam" id="PF19700">
    <property type="entry name" value="DUF6198"/>
    <property type="match status" value="1"/>
</dbReference>
<reference evidence="2" key="1">
    <citation type="submission" date="2022-12" db="EMBL/GenBank/DDBJ databases">
        <title>Draft genome sequence of the thermophilic strain Brevibacillus thermoruber HT42, isolated from Los Humeros, Puebla, Mexico, with biotechnological potential.</title>
        <authorList>
            <person name="Lara Sanchez J."/>
            <person name="Solis Palacios R."/>
            <person name="Bustos Baena A.S."/>
            <person name="Ruz Baez A.E."/>
            <person name="Espinosa Luna G."/>
            <person name="Oliart Ros R.M."/>
        </authorList>
    </citation>
    <scope>NUCLEOTIDE SEQUENCE</scope>
    <source>
        <strain evidence="2">HT42</strain>
    </source>
</reference>
<dbReference type="Proteomes" id="UP001151071">
    <property type="component" value="Unassembled WGS sequence"/>
</dbReference>
<protein>
    <submittedName>
        <fullName evidence="2">Membrane protein</fullName>
    </submittedName>
</protein>
<keyword evidence="1" id="KW-0472">Membrane</keyword>
<keyword evidence="1" id="KW-1133">Transmembrane helix</keyword>
<dbReference type="PANTHER" id="PTHR40078">
    <property type="entry name" value="INTEGRAL MEMBRANE PROTEIN-RELATED"/>
    <property type="match status" value="1"/>
</dbReference>
<feature type="transmembrane region" description="Helical" evidence="1">
    <location>
        <begin position="113"/>
        <end position="136"/>
    </location>
</feature>
<sequence length="234" mass="24727">MKRKQERMRRAAVIGAKLVLFVAGLMVLALGAVSLMRAAVGAATWDVLHIGLAGLTGWSIGSWVQIVGIAMIGMACVLDRQWPRIGSVANILLIGYFVNGFLDAGIVPSFSSLWARFALLLAGIVLMGIGSGMYVASGIGAGPRDGLTLSLARLTGWSIRLVRTFLEGIALLCGWLAGGPVSVGTFVSVFLIGPVMQASLGFWRSQVQRWERWGGEQAGPQAIPPVQGQAEHAS</sequence>
<feature type="transmembrane region" description="Helical" evidence="1">
    <location>
        <begin position="85"/>
        <end position="107"/>
    </location>
</feature>
<organism evidence="2 3">
    <name type="scientific">Brevibacillus thermoruber</name>
    <dbReference type="NCBI Taxonomy" id="33942"/>
    <lineage>
        <taxon>Bacteria</taxon>
        <taxon>Bacillati</taxon>
        <taxon>Bacillota</taxon>
        <taxon>Bacilli</taxon>
        <taxon>Bacillales</taxon>
        <taxon>Paenibacillaceae</taxon>
        <taxon>Brevibacillus</taxon>
    </lineage>
</organism>
<dbReference type="PANTHER" id="PTHR40078:SF1">
    <property type="entry name" value="INTEGRAL MEMBRANE PROTEIN"/>
    <property type="match status" value="1"/>
</dbReference>